<dbReference type="KEGG" id="dmm:dnm_010510"/>
<name>A0A975GLQ2_9BACT</name>
<reference evidence="1" key="1">
    <citation type="journal article" date="2021" name="Microb. Physiol.">
        <title>Proteogenomic Insights into the Physiology of Marine, Sulfate-Reducing, Filamentous Desulfonema limicola and Desulfonema magnum.</title>
        <authorList>
            <person name="Schnaars V."/>
            <person name="Wohlbrand L."/>
            <person name="Scheve S."/>
            <person name="Hinrichs C."/>
            <person name="Reinhardt R."/>
            <person name="Rabus R."/>
        </authorList>
    </citation>
    <scope>NUCLEOTIDE SEQUENCE</scope>
    <source>
        <strain evidence="1">4be13</strain>
    </source>
</reference>
<organism evidence="1 2">
    <name type="scientific">Desulfonema magnum</name>
    <dbReference type="NCBI Taxonomy" id="45655"/>
    <lineage>
        <taxon>Bacteria</taxon>
        <taxon>Pseudomonadati</taxon>
        <taxon>Thermodesulfobacteriota</taxon>
        <taxon>Desulfobacteria</taxon>
        <taxon>Desulfobacterales</taxon>
        <taxon>Desulfococcaceae</taxon>
        <taxon>Desulfonema</taxon>
    </lineage>
</organism>
<dbReference type="EMBL" id="CP061800">
    <property type="protein sequence ID" value="QTA85048.1"/>
    <property type="molecule type" value="Genomic_DNA"/>
</dbReference>
<evidence type="ECO:0000313" key="1">
    <source>
        <dbReference type="EMBL" id="QTA85048.1"/>
    </source>
</evidence>
<gene>
    <name evidence="1" type="ORF">dnm_010510</name>
</gene>
<dbReference type="AlphaFoldDB" id="A0A975GLQ2"/>
<dbReference type="Proteomes" id="UP000663722">
    <property type="component" value="Chromosome"/>
</dbReference>
<sequence length="37" mass="4029">MALFSSVPTLSGNVSFADCVILSAPSPCERRYRLRAL</sequence>
<keyword evidence="2" id="KW-1185">Reference proteome</keyword>
<protein>
    <submittedName>
        <fullName evidence="1">Uncharacterized protein</fullName>
    </submittedName>
</protein>
<accession>A0A975GLQ2</accession>
<evidence type="ECO:0000313" key="2">
    <source>
        <dbReference type="Proteomes" id="UP000663722"/>
    </source>
</evidence>
<proteinExistence type="predicted"/>